<evidence type="ECO:0000313" key="2">
    <source>
        <dbReference type="Proteomes" id="UP001172457"/>
    </source>
</evidence>
<evidence type="ECO:0000313" key="1">
    <source>
        <dbReference type="EMBL" id="KAJ9545184.1"/>
    </source>
</evidence>
<gene>
    <name evidence="1" type="ORF">OSB04_024891</name>
</gene>
<protein>
    <recommendedName>
        <fullName evidence="3">Reverse transcriptase zinc-binding domain-containing protein</fullName>
    </recommendedName>
</protein>
<dbReference type="EMBL" id="JARYMX010000006">
    <property type="protein sequence ID" value="KAJ9545184.1"/>
    <property type="molecule type" value="Genomic_DNA"/>
</dbReference>
<evidence type="ECO:0008006" key="3">
    <source>
        <dbReference type="Google" id="ProtNLM"/>
    </source>
</evidence>
<dbReference type="AlphaFoldDB" id="A0AA38SNM9"/>
<sequence>MSIIPLWVVYGIHNGYRKPAISLAKKTLPGIWFRIIKAIPELVDIGIDLSSSLKSRLDPGGGKLSFVGLEKTPRSPMKITELGLLFNLVNLTAVSGSEDKWRSKLSGDSDNSGFKSHDLIAYRPSQNQLFRLESMIPSAVNLARRGINVGNTSCALCNIRTDEVDHFLQGCQKMTQPANPTRTQPNSSRMG</sequence>
<accession>A0AA38SNM9</accession>
<comment type="caution">
    <text evidence="1">The sequence shown here is derived from an EMBL/GenBank/DDBJ whole genome shotgun (WGS) entry which is preliminary data.</text>
</comment>
<keyword evidence="2" id="KW-1185">Reference proteome</keyword>
<reference evidence="1" key="1">
    <citation type="submission" date="2023-03" db="EMBL/GenBank/DDBJ databases">
        <title>Chromosome-scale reference genome and RAD-based genetic map of yellow starthistle (Centaurea solstitialis) reveal putative structural variation and QTLs associated with invader traits.</title>
        <authorList>
            <person name="Reatini B."/>
            <person name="Cang F.A."/>
            <person name="Jiang Q."/>
            <person name="Mckibben M.T.W."/>
            <person name="Barker M.S."/>
            <person name="Rieseberg L.H."/>
            <person name="Dlugosch K.M."/>
        </authorList>
    </citation>
    <scope>NUCLEOTIDE SEQUENCE</scope>
    <source>
        <strain evidence="1">CAN-66</strain>
        <tissue evidence="1">Leaf</tissue>
    </source>
</reference>
<name>A0AA38SNM9_9ASTR</name>
<proteinExistence type="predicted"/>
<dbReference type="Proteomes" id="UP001172457">
    <property type="component" value="Chromosome 6"/>
</dbReference>
<organism evidence="1 2">
    <name type="scientific">Centaurea solstitialis</name>
    <name type="common">yellow star-thistle</name>
    <dbReference type="NCBI Taxonomy" id="347529"/>
    <lineage>
        <taxon>Eukaryota</taxon>
        <taxon>Viridiplantae</taxon>
        <taxon>Streptophyta</taxon>
        <taxon>Embryophyta</taxon>
        <taxon>Tracheophyta</taxon>
        <taxon>Spermatophyta</taxon>
        <taxon>Magnoliopsida</taxon>
        <taxon>eudicotyledons</taxon>
        <taxon>Gunneridae</taxon>
        <taxon>Pentapetalae</taxon>
        <taxon>asterids</taxon>
        <taxon>campanulids</taxon>
        <taxon>Asterales</taxon>
        <taxon>Asteraceae</taxon>
        <taxon>Carduoideae</taxon>
        <taxon>Cardueae</taxon>
        <taxon>Centaureinae</taxon>
        <taxon>Centaurea</taxon>
    </lineage>
</organism>